<feature type="region of interest" description="Disordered" evidence="3">
    <location>
        <begin position="1"/>
        <end position="52"/>
    </location>
</feature>
<dbReference type="AlphaFoldDB" id="A0AAP9Y2R8"/>
<dbReference type="InterPro" id="IPR002347">
    <property type="entry name" value="SDR_fam"/>
</dbReference>
<evidence type="ECO:0000256" key="1">
    <source>
        <dbReference type="ARBA" id="ARBA00006484"/>
    </source>
</evidence>
<name>A0AAP9Y2R8_BURGL</name>
<comment type="similarity">
    <text evidence="1">Belongs to the short-chain dehydrogenases/reductases (SDR) family.</text>
</comment>
<evidence type="ECO:0000313" key="7">
    <source>
        <dbReference type="Proteomes" id="UP001056386"/>
    </source>
</evidence>
<dbReference type="GeneID" id="45698494"/>
<evidence type="ECO:0000256" key="3">
    <source>
        <dbReference type="SAM" id="MobiDB-lite"/>
    </source>
</evidence>
<evidence type="ECO:0000313" key="6">
    <source>
        <dbReference type="Proteomes" id="UP000594892"/>
    </source>
</evidence>
<dbReference type="Proteomes" id="UP000594892">
    <property type="component" value="Chromosome 2"/>
</dbReference>
<dbReference type="Gene3D" id="3.40.50.720">
    <property type="entry name" value="NAD(P)-binding Rossmann-like Domain"/>
    <property type="match status" value="1"/>
</dbReference>
<keyword evidence="7" id="KW-1185">Reference proteome</keyword>
<gene>
    <name evidence="4" type="ORF">I6H06_12090</name>
    <name evidence="5" type="ORF">NFI99_20700</name>
</gene>
<sequence>MSGSMDQTTMRDPLTHYPRSAFDKQPRPAPGLAGQMRPRPDHGETSCRGMGRLSGRRALTAGGDGGIGRAVATAFAREGAHLALNYLHSEQADAREVLALVADAGRQALALPGDIAGESFCRQLVAGKQVCIEQFAGLATARLGATFRTKRPGQPAELAPVHVLLASQQPSFVTGEIRGVTGGHHLP</sequence>
<evidence type="ECO:0000313" key="5">
    <source>
        <dbReference type="EMBL" id="USS47281.1"/>
    </source>
</evidence>
<dbReference type="EMBL" id="CP065601">
    <property type="protein sequence ID" value="QPQ93048.1"/>
    <property type="molecule type" value="Genomic_DNA"/>
</dbReference>
<dbReference type="Pfam" id="PF00106">
    <property type="entry name" value="adh_short"/>
    <property type="match status" value="1"/>
</dbReference>
<evidence type="ECO:0000256" key="2">
    <source>
        <dbReference type="ARBA" id="ARBA00023002"/>
    </source>
</evidence>
<dbReference type="EMBL" id="CP099587">
    <property type="protein sequence ID" value="USS47281.1"/>
    <property type="molecule type" value="Genomic_DNA"/>
</dbReference>
<keyword evidence="2" id="KW-0560">Oxidoreductase</keyword>
<reference evidence="4 6" key="1">
    <citation type="submission" date="2020-12" db="EMBL/GenBank/DDBJ databases">
        <title>FDA dAtabase for Regulatory Grade micrObial Sequences (FDA-ARGOS): Supporting development and validation of Infectious Disease Dx tests.</title>
        <authorList>
            <person name="Minogue T."/>
            <person name="Wolcott M."/>
            <person name="Wasieloski L."/>
            <person name="Aguilar W."/>
            <person name="Moore D."/>
            <person name="Jaissle J."/>
            <person name="Tallon L."/>
            <person name="Sadzewicz L."/>
            <person name="Zhao X."/>
            <person name="Boylan J."/>
            <person name="Ott S."/>
            <person name="Bowen H."/>
            <person name="Vavikolanu K."/>
            <person name="Mehta A."/>
            <person name="Aluvathingal J."/>
            <person name="Nadendla S."/>
            <person name="Yan Y."/>
            <person name="Sichtig H."/>
        </authorList>
    </citation>
    <scope>NUCLEOTIDE SEQUENCE [LARGE SCALE GENOMIC DNA]</scope>
    <source>
        <strain evidence="4 6">FDAARGOS_949</strain>
    </source>
</reference>
<dbReference type="GO" id="GO:0016614">
    <property type="term" value="F:oxidoreductase activity, acting on CH-OH group of donors"/>
    <property type="evidence" value="ECO:0007669"/>
    <property type="project" value="UniProtKB-ARBA"/>
</dbReference>
<dbReference type="InterPro" id="IPR036291">
    <property type="entry name" value="NAD(P)-bd_dom_sf"/>
</dbReference>
<protein>
    <submittedName>
        <fullName evidence="4">SDR family oxidoreductase</fullName>
    </submittedName>
</protein>
<reference evidence="5" key="2">
    <citation type="submission" date="2022-06" db="EMBL/GenBank/DDBJ databases">
        <title>Draft genome sequence of Burkholderia glumae strain GR20004 isolated from rice panicle showing bacterial panicle blight.</title>
        <authorList>
            <person name="Choi S.Y."/>
            <person name="Lee Y.H."/>
        </authorList>
    </citation>
    <scope>NUCLEOTIDE SEQUENCE</scope>
    <source>
        <strain evidence="5">GR20004</strain>
    </source>
</reference>
<proteinExistence type="inferred from homology"/>
<dbReference type="SUPFAM" id="SSF51735">
    <property type="entry name" value="NAD(P)-binding Rossmann-fold domains"/>
    <property type="match status" value="1"/>
</dbReference>
<dbReference type="RefSeq" id="WP_039201444.1">
    <property type="nucleotide sequence ID" value="NZ_CP021074.1"/>
</dbReference>
<feature type="compositionally biased region" description="Polar residues" evidence="3">
    <location>
        <begin position="1"/>
        <end position="10"/>
    </location>
</feature>
<dbReference type="Proteomes" id="UP001056386">
    <property type="component" value="Chromosome 1"/>
</dbReference>
<dbReference type="PANTHER" id="PTHR48107:SF16">
    <property type="entry name" value="NADPH-DEPENDENT ALDEHYDE REDUCTASE 1, CHLOROPLASTIC"/>
    <property type="match status" value="1"/>
</dbReference>
<accession>A0AAP9Y2R8</accession>
<evidence type="ECO:0000313" key="4">
    <source>
        <dbReference type="EMBL" id="QPQ93048.1"/>
    </source>
</evidence>
<organism evidence="4 6">
    <name type="scientific">Burkholderia glumae</name>
    <name type="common">Pseudomonas glumae</name>
    <dbReference type="NCBI Taxonomy" id="337"/>
    <lineage>
        <taxon>Bacteria</taxon>
        <taxon>Pseudomonadati</taxon>
        <taxon>Pseudomonadota</taxon>
        <taxon>Betaproteobacteria</taxon>
        <taxon>Burkholderiales</taxon>
        <taxon>Burkholderiaceae</taxon>
        <taxon>Burkholderia</taxon>
    </lineage>
</organism>
<dbReference type="PANTHER" id="PTHR48107">
    <property type="entry name" value="NADPH-DEPENDENT ALDEHYDE REDUCTASE-LIKE PROTEIN, CHLOROPLASTIC-RELATED"/>
    <property type="match status" value="1"/>
</dbReference>